<feature type="non-terminal residue" evidence="2">
    <location>
        <position position="49"/>
    </location>
</feature>
<dbReference type="InterPro" id="IPR001048">
    <property type="entry name" value="Asp/Glu/Uridylate_kinase"/>
</dbReference>
<dbReference type="SUPFAM" id="SSF53633">
    <property type="entry name" value="Carbamate kinase-like"/>
    <property type="match status" value="1"/>
</dbReference>
<evidence type="ECO:0000313" key="2">
    <source>
        <dbReference type="EMBL" id="SVC70957.1"/>
    </source>
</evidence>
<dbReference type="EMBL" id="UINC01106354">
    <property type="protein sequence ID" value="SVC70957.1"/>
    <property type="molecule type" value="Genomic_DNA"/>
</dbReference>
<reference evidence="2" key="1">
    <citation type="submission" date="2018-05" db="EMBL/GenBank/DDBJ databases">
        <authorList>
            <person name="Lanie J.A."/>
            <person name="Ng W.-L."/>
            <person name="Kazmierczak K.M."/>
            <person name="Andrzejewski T.M."/>
            <person name="Davidsen T.M."/>
            <person name="Wayne K.J."/>
            <person name="Tettelin H."/>
            <person name="Glass J.I."/>
            <person name="Rusch D."/>
            <person name="Podicherti R."/>
            <person name="Tsui H.-C.T."/>
            <person name="Winkler M.E."/>
        </authorList>
    </citation>
    <scope>NUCLEOTIDE SEQUENCE</scope>
</reference>
<dbReference type="AlphaFoldDB" id="A0A382PDK9"/>
<feature type="domain" description="Aspartate/glutamate/uridylate kinase" evidence="1">
    <location>
        <begin position="2"/>
        <end position="44"/>
    </location>
</feature>
<proteinExistence type="predicted"/>
<evidence type="ECO:0000259" key="1">
    <source>
        <dbReference type="Pfam" id="PF00696"/>
    </source>
</evidence>
<sequence length="49" mass="4909">MLVVKIGGASGVNIKSIVSDIATQTESGEKLIVVHGGSDLATDLGEQLG</sequence>
<dbReference type="Gene3D" id="3.40.1160.10">
    <property type="entry name" value="Acetylglutamate kinase-like"/>
    <property type="match status" value="1"/>
</dbReference>
<dbReference type="InterPro" id="IPR036393">
    <property type="entry name" value="AceGlu_kinase-like_sf"/>
</dbReference>
<accession>A0A382PDK9</accession>
<gene>
    <name evidence="2" type="ORF">METZ01_LOCUS323811</name>
</gene>
<name>A0A382PDK9_9ZZZZ</name>
<dbReference type="Pfam" id="PF00696">
    <property type="entry name" value="AA_kinase"/>
    <property type="match status" value="1"/>
</dbReference>
<protein>
    <recommendedName>
        <fullName evidence="1">Aspartate/glutamate/uridylate kinase domain-containing protein</fullName>
    </recommendedName>
</protein>
<organism evidence="2">
    <name type="scientific">marine metagenome</name>
    <dbReference type="NCBI Taxonomy" id="408172"/>
    <lineage>
        <taxon>unclassified sequences</taxon>
        <taxon>metagenomes</taxon>
        <taxon>ecological metagenomes</taxon>
    </lineage>
</organism>